<dbReference type="RefSeq" id="WP_033090500.1">
    <property type="nucleotide sequence ID" value="NZ_AP017900.1"/>
</dbReference>
<evidence type="ECO:0000313" key="3">
    <source>
        <dbReference type="EMBL" id="APA96160.1"/>
    </source>
</evidence>
<accession>A0A0B8NDW0</accession>
<name>A0A0B8NDW0_9NOCA</name>
<dbReference type="Proteomes" id="UP000180166">
    <property type="component" value="Chromosome"/>
</dbReference>
<dbReference type="AlphaFoldDB" id="A0A0B8NDW0"/>
<evidence type="ECO:0000313" key="5">
    <source>
        <dbReference type="Proteomes" id="UP000037179"/>
    </source>
</evidence>
<organism evidence="4 5">
    <name type="scientific">Nocardia seriolae</name>
    <dbReference type="NCBI Taxonomy" id="37332"/>
    <lineage>
        <taxon>Bacteria</taxon>
        <taxon>Bacillati</taxon>
        <taxon>Actinomycetota</taxon>
        <taxon>Actinomycetes</taxon>
        <taxon>Mycobacteriales</taxon>
        <taxon>Nocardiaceae</taxon>
        <taxon>Nocardia</taxon>
    </lineage>
</organism>
<reference evidence="3 6" key="3">
    <citation type="submission" date="2016-10" db="EMBL/GenBank/DDBJ databases">
        <title>Genome sequence of Nocardia seriolae strain EM150506, isolated from Anguila japonica.</title>
        <authorList>
            <person name="Han H.-J."/>
        </authorList>
    </citation>
    <scope>NUCLEOTIDE SEQUENCE [LARGE SCALE GENOMIC DNA]</scope>
    <source>
        <strain evidence="3 6">EM150506</strain>
    </source>
</reference>
<feature type="chain" id="PRO_5014509470" description="Secreted protein" evidence="2">
    <location>
        <begin position="31"/>
        <end position="79"/>
    </location>
</feature>
<feature type="signal peptide" evidence="2">
    <location>
        <begin position="1"/>
        <end position="30"/>
    </location>
</feature>
<sequence length="79" mass="7707">MSVRKIVLSSVVAVPVATAIVLAGAGTASAATVSNDPAPAPVADVQRDPTTGIPVDTLNRMGQDAAIGAGVGYATAPQH</sequence>
<protein>
    <recommendedName>
        <fullName evidence="7">Secreted protein</fullName>
    </recommendedName>
</protein>
<dbReference type="EMBL" id="CP017839">
    <property type="protein sequence ID" value="APA96160.1"/>
    <property type="molecule type" value="Genomic_DNA"/>
</dbReference>
<reference evidence="5" key="1">
    <citation type="submission" date="2015-07" db="EMBL/GenBank/DDBJ databases">
        <title>Nocardia seriolae U-1 whole genome shotgun sequence.</title>
        <authorList>
            <person name="Imajoh M."/>
            <person name="Fukumoto Y."/>
            <person name="Sukeda M."/>
            <person name="Yamane J."/>
            <person name="Yamasaki K."/>
            <person name="Shimizu M."/>
            <person name="Ohnishi K."/>
            <person name="Oshima S."/>
        </authorList>
    </citation>
    <scope>NUCLEOTIDE SEQUENCE [LARGE SCALE GENOMIC DNA]</scope>
    <source>
        <strain evidence="5">U-1</strain>
    </source>
</reference>
<reference evidence="4 5" key="2">
    <citation type="journal article" date="2016" name="Genome Announc.">
        <title>Draft Genome Sequence of Erythromycin- and Oxytetracycline-Sensitive Nocardia seriolae Strain U-1 (NBRC 110359).</title>
        <authorList>
            <person name="Imajoh M."/>
            <person name="Sukeda M."/>
            <person name="Shimizu M."/>
            <person name="Yamane J."/>
            <person name="Ohnishi K."/>
            <person name="Oshima S."/>
        </authorList>
    </citation>
    <scope>NUCLEOTIDE SEQUENCE [LARGE SCALE GENOMIC DNA]</scope>
    <source>
        <strain evidence="4 5">U-1</strain>
    </source>
</reference>
<proteinExistence type="predicted"/>
<keyword evidence="2" id="KW-0732">Signal</keyword>
<evidence type="ECO:0000256" key="2">
    <source>
        <dbReference type="SAM" id="SignalP"/>
    </source>
</evidence>
<dbReference type="Proteomes" id="UP000037179">
    <property type="component" value="Unassembled WGS sequence"/>
</dbReference>
<evidence type="ECO:0000256" key="1">
    <source>
        <dbReference type="SAM" id="MobiDB-lite"/>
    </source>
</evidence>
<evidence type="ECO:0000313" key="4">
    <source>
        <dbReference type="EMBL" id="GAP31989.1"/>
    </source>
</evidence>
<keyword evidence="5" id="KW-1185">Reference proteome</keyword>
<evidence type="ECO:0008006" key="7">
    <source>
        <dbReference type="Google" id="ProtNLM"/>
    </source>
</evidence>
<gene>
    <name evidence="3" type="ORF">NS506_02093</name>
    <name evidence="4" type="ORF">NSK11_contig00136-0010</name>
</gene>
<evidence type="ECO:0000313" key="6">
    <source>
        <dbReference type="Proteomes" id="UP000180166"/>
    </source>
</evidence>
<dbReference type="KEGG" id="nsr:NS506_02093"/>
<dbReference type="EMBL" id="BBYQ01000136">
    <property type="protein sequence ID" value="GAP31989.1"/>
    <property type="molecule type" value="Genomic_DNA"/>
</dbReference>
<feature type="region of interest" description="Disordered" evidence="1">
    <location>
        <begin position="31"/>
        <end position="50"/>
    </location>
</feature>
<dbReference type="GeneID" id="93370124"/>